<dbReference type="GO" id="GO:0004523">
    <property type="term" value="F:RNA-DNA hybrid ribonuclease activity"/>
    <property type="evidence" value="ECO:0007669"/>
    <property type="project" value="InterPro"/>
</dbReference>
<dbReference type="EMBL" id="MJEQ01037189">
    <property type="protein sequence ID" value="OIT01316.1"/>
    <property type="molecule type" value="Genomic_DNA"/>
</dbReference>
<protein>
    <submittedName>
        <fullName evidence="3">Ribonuclease h protein</fullName>
    </submittedName>
</protein>
<evidence type="ECO:0000313" key="3">
    <source>
        <dbReference type="EMBL" id="OIT01316.1"/>
    </source>
</evidence>
<evidence type="ECO:0000256" key="1">
    <source>
        <dbReference type="SAM" id="MobiDB-lite"/>
    </source>
</evidence>
<dbReference type="SMR" id="A0A1J6IA57"/>
<dbReference type="OMA" id="WREANGC"/>
<dbReference type="SUPFAM" id="SSF53098">
    <property type="entry name" value="Ribonuclease H-like"/>
    <property type="match status" value="1"/>
</dbReference>
<dbReference type="PANTHER" id="PTHR47723">
    <property type="entry name" value="OS05G0353850 PROTEIN"/>
    <property type="match status" value="1"/>
</dbReference>
<evidence type="ECO:0000313" key="4">
    <source>
        <dbReference type="Proteomes" id="UP000187609"/>
    </source>
</evidence>
<dbReference type="Gramene" id="OIT01316">
    <property type="protein sequence ID" value="OIT01316"/>
    <property type="gene ID" value="A4A49_60117"/>
</dbReference>
<dbReference type="AlphaFoldDB" id="A0A1J6IA57"/>
<reference evidence="3" key="1">
    <citation type="submission" date="2016-11" db="EMBL/GenBank/DDBJ databases">
        <title>The genome of Nicotiana attenuata.</title>
        <authorList>
            <person name="Xu S."/>
            <person name="Brockmoeller T."/>
            <person name="Gaquerel E."/>
            <person name="Navarro A."/>
            <person name="Kuhl H."/>
            <person name="Gase K."/>
            <person name="Ling Z."/>
            <person name="Zhou W."/>
            <person name="Kreitzer C."/>
            <person name="Stanke M."/>
            <person name="Tang H."/>
            <person name="Lyons E."/>
            <person name="Pandey P."/>
            <person name="Pandey S.P."/>
            <person name="Timmermann B."/>
            <person name="Baldwin I.T."/>
        </authorList>
    </citation>
    <scope>NUCLEOTIDE SEQUENCE [LARGE SCALE GENOMIC DNA]</scope>
    <source>
        <strain evidence="3">UT</strain>
    </source>
</reference>
<dbReference type="Proteomes" id="UP000187609">
    <property type="component" value="Unassembled WGS sequence"/>
</dbReference>
<feature type="region of interest" description="Disordered" evidence="1">
    <location>
        <begin position="1"/>
        <end position="20"/>
    </location>
</feature>
<dbReference type="Pfam" id="PF13456">
    <property type="entry name" value="RVT_3"/>
    <property type="match status" value="1"/>
</dbReference>
<dbReference type="InterPro" id="IPR002156">
    <property type="entry name" value="RNaseH_domain"/>
</dbReference>
<keyword evidence="4" id="KW-1185">Reference proteome</keyword>
<organism evidence="3 4">
    <name type="scientific">Nicotiana attenuata</name>
    <name type="common">Coyote tobacco</name>
    <dbReference type="NCBI Taxonomy" id="49451"/>
    <lineage>
        <taxon>Eukaryota</taxon>
        <taxon>Viridiplantae</taxon>
        <taxon>Streptophyta</taxon>
        <taxon>Embryophyta</taxon>
        <taxon>Tracheophyta</taxon>
        <taxon>Spermatophyta</taxon>
        <taxon>Magnoliopsida</taxon>
        <taxon>eudicotyledons</taxon>
        <taxon>Gunneridae</taxon>
        <taxon>Pentapetalae</taxon>
        <taxon>asterids</taxon>
        <taxon>lamiids</taxon>
        <taxon>Solanales</taxon>
        <taxon>Solanaceae</taxon>
        <taxon>Nicotianoideae</taxon>
        <taxon>Nicotianeae</taxon>
        <taxon>Nicotiana</taxon>
    </lineage>
</organism>
<feature type="domain" description="RNase H type-1" evidence="2">
    <location>
        <begin position="8"/>
        <end position="135"/>
    </location>
</feature>
<dbReference type="InterPro" id="IPR044730">
    <property type="entry name" value="RNase_H-like_dom_plant"/>
</dbReference>
<evidence type="ECO:0000259" key="2">
    <source>
        <dbReference type="PROSITE" id="PS50879"/>
    </source>
</evidence>
<feature type="non-terminal residue" evidence="3">
    <location>
        <position position="139"/>
    </location>
</feature>
<dbReference type="InterPro" id="IPR036397">
    <property type="entry name" value="RNaseH_sf"/>
</dbReference>
<sequence length="139" mass="15642">MLKWTPPPRGSYKLNTDGEAKGNPGMGGIGGVFRNHNGNWILGYMENIPYTTNIRAEIRAITKGLQLAELNNLLPLEIDTDSSETINMLINGNLIFDPLICECRSLIQRMGRVEVRHTYREQNRVADVLAKKAAKEIYI</sequence>
<dbReference type="Gene3D" id="3.30.420.10">
    <property type="entry name" value="Ribonuclease H-like superfamily/Ribonuclease H"/>
    <property type="match status" value="1"/>
</dbReference>
<accession>A0A1J6IA57</accession>
<proteinExistence type="predicted"/>
<dbReference type="InterPro" id="IPR012337">
    <property type="entry name" value="RNaseH-like_sf"/>
</dbReference>
<dbReference type="GO" id="GO:0003676">
    <property type="term" value="F:nucleic acid binding"/>
    <property type="evidence" value="ECO:0007669"/>
    <property type="project" value="InterPro"/>
</dbReference>
<gene>
    <name evidence="3" type="ORF">A4A49_60117</name>
</gene>
<name>A0A1J6IA57_NICAT</name>
<dbReference type="CDD" id="cd06222">
    <property type="entry name" value="RNase_H_like"/>
    <property type="match status" value="1"/>
</dbReference>
<dbReference type="PANTHER" id="PTHR47723:SF23">
    <property type="entry name" value="REVERSE TRANSCRIPTASE-LIKE PROTEIN"/>
    <property type="match status" value="1"/>
</dbReference>
<dbReference type="PROSITE" id="PS50879">
    <property type="entry name" value="RNASE_H_1"/>
    <property type="match status" value="1"/>
</dbReference>
<dbReference type="InterPro" id="IPR053151">
    <property type="entry name" value="RNase_H-like"/>
</dbReference>
<comment type="caution">
    <text evidence="3">The sequence shown here is derived from an EMBL/GenBank/DDBJ whole genome shotgun (WGS) entry which is preliminary data.</text>
</comment>